<protein>
    <submittedName>
        <fullName evidence="1">Uncharacterized protein</fullName>
    </submittedName>
</protein>
<keyword evidence="2" id="KW-1185">Reference proteome</keyword>
<evidence type="ECO:0000313" key="2">
    <source>
        <dbReference type="Proteomes" id="UP000257109"/>
    </source>
</evidence>
<proteinExistence type="predicted"/>
<dbReference type="Proteomes" id="UP000257109">
    <property type="component" value="Unassembled WGS sequence"/>
</dbReference>
<organism evidence="1 2">
    <name type="scientific">Mucuna pruriens</name>
    <name type="common">Velvet bean</name>
    <name type="synonym">Dolichos pruriens</name>
    <dbReference type="NCBI Taxonomy" id="157652"/>
    <lineage>
        <taxon>Eukaryota</taxon>
        <taxon>Viridiplantae</taxon>
        <taxon>Streptophyta</taxon>
        <taxon>Embryophyta</taxon>
        <taxon>Tracheophyta</taxon>
        <taxon>Spermatophyta</taxon>
        <taxon>Magnoliopsida</taxon>
        <taxon>eudicotyledons</taxon>
        <taxon>Gunneridae</taxon>
        <taxon>Pentapetalae</taxon>
        <taxon>rosids</taxon>
        <taxon>fabids</taxon>
        <taxon>Fabales</taxon>
        <taxon>Fabaceae</taxon>
        <taxon>Papilionoideae</taxon>
        <taxon>50 kb inversion clade</taxon>
        <taxon>NPAAA clade</taxon>
        <taxon>indigoferoid/millettioid clade</taxon>
        <taxon>Phaseoleae</taxon>
        <taxon>Mucuna</taxon>
    </lineage>
</organism>
<feature type="non-terminal residue" evidence="1">
    <location>
        <position position="1"/>
    </location>
</feature>
<evidence type="ECO:0000313" key="1">
    <source>
        <dbReference type="EMBL" id="RDX74407.1"/>
    </source>
</evidence>
<dbReference type="EMBL" id="QJKJ01010193">
    <property type="protein sequence ID" value="RDX74407.1"/>
    <property type="molecule type" value="Genomic_DNA"/>
</dbReference>
<comment type="caution">
    <text evidence="1">The sequence shown here is derived from an EMBL/GenBank/DDBJ whole genome shotgun (WGS) entry which is preliminary data.</text>
</comment>
<dbReference type="AlphaFoldDB" id="A0A371F7Z6"/>
<accession>A0A371F7Z6</accession>
<reference evidence="1" key="1">
    <citation type="submission" date="2018-05" db="EMBL/GenBank/DDBJ databases">
        <title>Draft genome of Mucuna pruriens seed.</title>
        <authorList>
            <person name="Nnadi N.E."/>
            <person name="Vos R."/>
            <person name="Hasami M.H."/>
            <person name="Devisetty U.K."/>
            <person name="Aguiy J.C."/>
        </authorList>
    </citation>
    <scope>NUCLEOTIDE SEQUENCE [LARGE SCALE GENOMIC DNA]</scope>
    <source>
        <strain evidence="1">JCA_2017</strain>
    </source>
</reference>
<gene>
    <name evidence="1" type="ORF">CR513_45857</name>
</gene>
<name>A0A371F7Z6_MUCPR</name>
<dbReference type="OrthoDB" id="1917367at2759"/>
<sequence>MKDKSEVSQLFIQFYQMVQIQFEKIILRGYALTNSNINKRVVEKNKTLEIVKSLLDIRLVGCKWIYTLKSTSQTNNTLDRYKGDLWLRGKLRDMALIMRKHLSM</sequence>